<dbReference type="PANTHER" id="PTHR11104:SF0">
    <property type="entry name" value="SPBETA PROPHAGE-DERIVED AMINOGLYCOSIDE N(3')-ACETYLTRANSFERASE-LIKE PROTEIN YOKD"/>
    <property type="match status" value="1"/>
</dbReference>
<name>A0A3Q9C1T0_9ACTN</name>
<comment type="similarity">
    <text evidence="1">Belongs to the antibiotic N-acetyltransferase family.</text>
</comment>
<dbReference type="PANTHER" id="PTHR11104">
    <property type="entry name" value="AMINOGLYCOSIDE N3-ACETYLTRANSFERASE"/>
    <property type="match status" value="1"/>
</dbReference>
<dbReference type="GO" id="GO:0046677">
    <property type="term" value="P:response to antibiotic"/>
    <property type="evidence" value="ECO:0007669"/>
    <property type="project" value="InterPro"/>
</dbReference>
<dbReference type="SUPFAM" id="SSF110710">
    <property type="entry name" value="TTHA0583/YokD-like"/>
    <property type="match status" value="1"/>
</dbReference>
<organism evidence="4 5">
    <name type="scientific">Streptomyces aquilus</name>
    <dbReference type="NCBI Taxonomy" id="2548456"/>
    <lineage>
        <taxon>Bacteria</taxon>
        <taxon>Bacillati</taxon>
        <taxon>Actinomycetota</taxon>
        <taxon>Actinomycetes</taxon>
        <taxon>Kitasatosporales</taxon>
        <taxon>Streptomycetaceae</taxon>
        <taxon>Streptomyces</taxon>
    </lineage>
</organism>
<dbReference type="InterPro" id="IPR003679">
    <property type="entry name" value="Amioglycoside_AcTrfase"/>
</dbReference>
<dbReference type="Pfam" id="PF02522">
    <property type="entry name" value="Antibiotic_NAT"/>
    <property type="match status" value="1"/>
</dbReference>
<keyword evidence="2 4" id="KW-0808">Transferase</keyword>
<dbReference type="Proteomes" id="UP000280197">
    <property type="component" value="Chromosome"/>
</dbReference>
<dbReference type="KEGG" id="saqu:EJC51_38855"/>
<dbReference type="GO" id="GO:0008080">
    <property type="term" value="F:N-acetyltransferase activity"/>
    <property type="evidence" value="ECO:0007669"/>
    <property type="project" value="InterPro"/>
</dbReference>
<dbReference type="AlphaFoldDB" id="A0A3Q9C1T0"/>
<proteinExistence type="inferred from homology"/>
<evidence type="ECO:0000313" key="4">
    <source>
        <dbReference type="EMBL" id="AZP21525.1"/>
    </source>
</evidence>
<dbReference type="RefSeq" id="WP_126275357.1">
    <property type="nucleotide sequence ID" value="NZ_CP034463.1"/>
</dbReference>
<evidence type="ECO:0000313" key="5">
    <source>
        <dbReference type="Proteomes" id="UP000280197"/>
    </source>
</evidence>
<keyword evidence="3" id="KW-0012">Acyltransferase</keyword>
<accession>A0A3Q9C1T0</accession>
<gene>
    <name evidence="4" type="ORF">EJC51_38855</name>
</gene>
<protein>
    <submittedName>
        <fullName evidence="4">AAC(3) family N-acetyltransferase</fullName>
    </submittedName>
</protein>
<evidence type="ECO:0000256" key="3">
    <source>
        <dbReference type="ARBA" id="ARBA00023315"/>
    </source>
</evidence>
<dbReference type="InterPro" id="IPR028345">
    <property type="entry name" value="Antibiotic_NAT-like"/>
</dbReference>
<evidence type="ECO:0000256" key="1">
    <source>
        <dbReference type="ARBA" id="ARBA00006383"/>
    </source>
</evidence>
<sequence length="278" mass="30076">MTDDRSLVEGLERLGVRPGATLLVHASLRRLGTAPDAVLAALLDALGPEGTVVVPTFTAGNSDTSRAYREATRHMTRRQRHAYLAEMPAFDPAVTPSEDMGRLAETVRCAQGAVRSGHPQTSFAALGARAAELVAGHDETCHLGPRSPLGRLYDTRAQVLFLGVGYESCSAFHLAEYRVDGAPRKEYRCVVLRDGARHWMAYKDVDLDDEDFGALGEAFEARHAPGAGSVVCRGQVGYADARLFPVREAVDFAVTWLAGNRPLGIHTDPSQNAARFLH</sequence>
<keyword evidence="5" id="KW-1185">Reference proteome</keyword>
<evidence type="ECO:0000256" key="2">
    <source>
        <dbReference type="ARBA" id="ARBA00022679"/>
    </source>
</evidence>
<dbReference type="EMBL" id="CP034463">
    <property type="protein sequence ID" value="AZP21525.1"/>
    <property type="molecule type" value="Genomic_DNA"/>
</dbReference>
<reference evidence="4 5" key="1">
    <citation type="submission" date="2018-12" db="EMBL/GenBank/DDBJ databases">
        <authorList>
            <person name="Li K."/>
        </authorList>
    </citation>
    <scope>NUCLEOTIDE SEQUENCE [LARGE SCALE GENOMIC DNA]</scope>
    <source>
        <strain evidence="5">CR22</strain>
    </source>
</reference>